<reference evidence="4 5" key="1">
    <citation type="journal article" date="2023" name="Elife">
        <title>Identification of key yeast species and microbe-microbe interactions impacting larval growth of Drosophila in the wild.</title>
        <authorList>
            <person name="Mure A."/>
            <person name="Sugiura Y."/>
            <person name="Maeda R."/>
            <person name="Honda K."/>
            <person name="Sakurai N."/>
            <person name="Takahashi Y."/>
            <person name="Watada M."/>
            <person name="Katoh T."/>
            <person name="Gotoh A."/>
            <person name="Gotoh Y."/>
            <person name="Taniguchi I."/>
            <person name="Nakamura K."/>
            <person name="Hayashi T."/>
            <person name="Katayama T."/>
            <person name="Uemura T."/>
            <person name="Hattori Y."/>
        </authorList>
    </citation>
    <scope>NUCLEOTIDE SEQUENCE [LARGE SCALE GENOMIC DNA]</scope>
    <source>
        <strain evidence="4 5">KH-74</strain>
    </source>
</reference>
<feature type="region of interest" description="Disordered" evidence="1">
    <location>
        <begin position="1"/>
        <end position="28"/>
    </location>
</feature>
<dbReference type="Pfam" id="PF25910">
    <property type="entry name" value="AHC1_N"/>
    <property type="match status" value="1"/>
</dbReference>
<dbReference type="AlphaFoldDB" id="A0AAV5RPI3"/>
<feature type="region of interest" description="Disordered" evidence="1">
    <location>
        <begin position="411"/>
        <end position="592"/>
    </location>
</feature>
<feature type="compositionally biased region" description="Acidic residues" evidence="1">
    <location>
        <begin position="453"/>
        <end position="462"/>
    </location>
</feature>
<evidence type="ECO:0000313" key="5">
    <source>
        <dbReference type="Proteomes" id="UP001377567"/>
    </source>
</evidence>
<evidence type="ECO:0000313" key="4">
    <source>
        <dbReference type="EMBL" id="GMM53469.1"/>
    </source>
</evidence>
<keyword evidence="5" id="KW-1185">Reference proteome</keyword>
<feature type="compositionally biased region" description="Basic residues" evidence="1">
    <location>
        <begin position="574"/>
        <end position="592"/>
    </location>
</feature>
<name>A0AAV5RPI3_MAUHU</name>
<feature type="compositionally biased region" description="Acidic residues" evidence="1">
    <location>
        <begin position="420"/>
        <end position="440"/>
    </location>
</feature>
<evidence type="ECO:0000256" key="1">
    <source>
        <dbReference type="SAM" id="MobiDB-lite"/>
    </source>
</evidence>
<dbReference type="EMBL" id="BTGD01000001">
    <property type="protein sequence ID" value="GMM53469.1"/>
    <property type="molecule type" value="Genomic_DNA"/>
</dbReference>
<dbReference type="Pfam" id="PF25909">
    <property type="entry name" value="zf-C2H2_AHC1"/>
    <property type="match status" value="1"/>
</dbReference>
<dbReference type="InterPro" id="IPR058706">
    <property type="entry name" value="zf-C2H2_AHC1-like"/>
</dbReference>
<protein>
    <submittedName>
        <fullName evidence="4">Ahc1 protein</fullName>
    </submittedName>
</protein>
<gene>
    <name evidence="4" type="ORF">DAKH74_000850</name>
</gene>
<evidence type="ECO:0000259" key="3">
    <source>
        <dbReference type="Pfam" id="PF25910"/>
    </source>
</evidence>
<proteinExistence type="predicted"/>
<dbReference type="Proteomes" id="UP001377567">
    <property type="component" value="Unassembled WGS sequence"/>
</dbReference>
<comment type="caution">
    <text evidence="4">The sequence shown here is derived from an EMBL/GenBank/DDBJ whole genome shotgun (WGS) entry which is preliminary data.</text>
</comment>
<feature type="domain" description="AHC1 N-terminal" evidence="3">
    <location>
        <begin position="46"/>
        <end position="120"/>
    </location>
</feature>
<accession>A0AAV5RPI3</accession>
<dbReference type="InterPro" id="IPR058707">
    <property type="entry name" value="AHC1_N"/>
</dbReference>
<evidence type="ECO:0000259" key="2">
    <source>
        <dbReference type="Pfam" id="PF25909"/>
    </source>
</evidence>
<feature type="compositionally biased region" description="Basic and acidic residues" evidence="1">
    <location>
        <begin position="1"/>
        <end position="12"/>
    </location>
</feature>
<organism evidence="4 5">
    <name type="scientific">Maudiozyma humilis</name>
    <name type="common">Sour dough yeast</name>
    <name type="synonym">Kazachstania humilis</name>
    <dbReference type="NCBI Taxonomy" id="51915"/>
    <lineage>
        <taxon>Eukaryota</taxon>
        <taxon>Fungi</taxon>
        <taxon>Dikarya</taxon>
        <taxon>Ascomycota</taxon>
        <taxon>Saccharomycotina</taxon>
        <taxon>Saccharomycetes</taxon>
        <taxon>Saccharomycetales</taxon>
        <taxon>Saccharomycetaceae</taxon>
        <taxon>Maudiozyma</taxon>
    </lineage>
</organism>
<feature type="domain" description="AHC1-like C2H2 zinc-finger" evidence="2">
    <location>
        <begin position="249"/>
        <end position="344"/>
    </location>
</feature>
<sequence>MHTHTHTHDSKHSSAPAPCYQVATPKSPHDPIILSDDEQCPPADAEHSALRFDAAKSEILDIVNLQTLIAAKDIASIEQAIRNIDAQMAVLKHMHSDNSLLDKVDRHLQEKHEVRRRTLEAQTLQNTWRRSISFAPSAASGDCDFSAPMRIPNHHYQTRSKSHGNLLETPLFKPDDDSILNERTSKKQKLAAAAAAAAAANSIAPGKTPPKMTTSKSTGFEIHKFQPNQMNTHHRRVYSSSCLSNNSGVVGHTETNKPIFRRYDGILVVITCSFCDRADFTSAQGIVNHTRLKHHKTYSSQPLAILFNQALLPDDRQDKDVLAKFAELGLDATKEYLPYNVAIPTMSAAPKMRSASAAKLTDHLSIDSSSGDGKTLPAKKNRSTNYLKKLYKDDDLGDLVNMVEESRKDLQVILDQPSEPSDEEEIEIEIDDENKDEDYVSDGRPSNNSESSSEVESDADEDDKSKQNALSNVECSPLSAVDGSDSEEHTAASTPAPGQHSLPKRNTTKALAPAVPMLTRHQLRKRSRSPIDNSPEESPVVPIKRRLRNADVSADLSTPRASEEPEADSEDRRSRHHNLRLRSRLRNSPKHP</sequence>